<dbReference type="InterPro" id="IPR050143">
    <property type="entry name" value="TRIM/RBCC"/>
</dbReference>
<dbReference type="PANTHER" id="PTHR24103">
    <property type="entry name" value="E3 UBIQUITIN-PROTEIN LIGASE TRIM"/>
    <property type="match status" value="1"/>
</dbReference>
<dbReference type="InterPro" id="IPR000315">
    <property type="entry name" value="Znf_B-box"/>
</dbReference>
<dbReference type="STRING" id="8005.ENSEEEP00000049121"/>
<reference evidence="7" key="1">
    <citation type="journal article" date="2014" name="Science">
        <title>Nonhuman genetics. Genomic basis for the convergent evolution of electric organs.</title>
        <authorList>
            <person name="Gallant J.R."/>
            <person name="Traeger L.L."/>
            <person name="Volkening J.D."/>
            <person name="Moffett H."/>
            <person name="Chen P.H."/>
            <person name="Novina C.D."/>
            <person name="Phillips G.N.Jr."/>
            <person name="Anand R."/>
            <person name="Wells G.B."/>
            <person name="Pinch M."/>
            <person name="Guth R."/>
            <person name="Unguez G.A."/>
            <person name="Albert J.S."/>
            <person name="Zakon H.H."/>
            <person name="Samanta M.P."/>
            <person name="Sussman M.R."/>
        </authorList>
    </citation>
    <scope>NUCLEOTIDE SEQUENCE [LARGE SCALE GENOMIC DNA]</scope>
</reference>
<dbReference type="CDD" id="cd19769">
    <property type="entry name" value="Bbox2_TRIM16-like"/>
    <property type="match status" value="1"/>
</dbReference>
<reference evidence="7" key="2">
    <citation type="journal article" date="2017" name="Sci. Adv.">
        <title>A tail of two voltages: Proteomic comparison of the three electric organs of the electric eel.</title>
        <authorList>
            <person name="Traeger L.L."/>
            <person name="Sabat G."/>
            <person name="Barrett-Wilt G.A."/>
            <person name="Wells G.B."/>
            <person name="Sussman M.R."/>
        </authorList>
    </citation>
    <scope>NUCLEOTIDE SEQUENCE [LARGE SCALE GENOMIC DNA]</scope>
</reference>
<keyword evidence="1 3" id="KW-0863">Zinc-finger</keyword>
<evidence type="ECO:0000256" key="2">
    <source>
        <dbReference type="ARBA" id="ARBA00022833"/>
    </source>
</evidence>
<evidence type="ECO:0000313" key="6">
    <source>
        <dbReference type="Ensembl" id="ENSEEEP00000049121.2"/>
    </source>
</evidence>
<name>A0A4W4HIY3_ELEEL</name>
<dbReference type="Pfam" id="PF00643">
    <property type="entry name" value="zf-B_box"/>
    <property type="match status" value="1"/>
</dbReference>
<evidence type="ECO:0000256" key="3">
    <source>
        <dbReference type="PROSITE-ProRule" id="PRU00024"/>
    </source>
</evidence>
<keyword evidence="2" id="KW-0862">Zinc</keyword>
<dbReference type="PROSITE" id="PS50188">
    <property type="entry name" value="B302_SPRY"/>
    <property type="match status" value="1"/>
</dbReference>
<proteinExistence type="predicted"/>
<reference evidence="6" key="5">
    <citation type="submission" date="2025-09" db="UniProtKB">
        <authorList>
            <consortium name="Ensembl"/>
        </authorList>
    </citation>
    <scope>IDENTIFICATION</scope>
</reference>
<evidence type="ECO:0000259" key="5">
    <source>
        <dbReference type="PROSITE" id="PS50188"/>
    </source>
</evidence>
<dbReference type="PROSITE" id="PS50119">
    <property type="entry name" value="ZF_BBOX"/>
    <property type="match status" value="1"/>
</dbReference>
<keyword evidence="1 3" id="KW-0479">Metal-binding</keyword>
<feature type="domain" description="B box-type" evidence="4">
    <location>
        <begin position="23"/>
        <end position="63"/>
    </location>
</feature>
<protein>
    <submittedName>
        <fullName evidence="6">Tripartite motif containing 35-1</fullName>
    </submittedName>
</protein>
<dbReference type="InterPro" id="IPR013320">
    <property type="entry name" value="ConA-like_dom_sf"/>
</dbReference>
<evidence type="ECO:0000259" key="4">
    <source>
        <dbReference type="PROSITE" id="PS50119"/>
    </source>
</evidence>
<organism evidence="6 7">
    <name type="scientific">Electrophorus electricus</name>
    <name type="common">Electric eel</name>
    <name type="synonym">Gymnotus electricus</name>
    <dbReference type="NCBI Taxonomy" id="8005"/>
    <lineage>
        <taxon>Eukaryota</taxon>
        <taxon>Metazoa</taxon>
        <taxon>Chordata</taxon>
        <taxon>Craniata</taxon>
        <taxon>Vertebrata</taxon>
        <taxon>Euteleostomi</taxon>
        <taxon>Actinopterygii</taxon>
        <taxon>Neopterygii</taxon>
        <taxon>Teleostei</taxon>
        <taxon>Ostariophysi</taxon>
        <taxon>Gymnotiformes</taxon>
        <taxon>Gymnotoidei</taxon>
        <taxon>Gymnotidae</taxon>
        <taxon>Electrophorus</taxon>
    </lineage>
</organism>
<dbReference type="Gene3D" id="3.30.160.60">
    <property type="entry name" value="Classic Zinc Finger"/>
    <property type="match status" value="1"/>
</dbReference>
<dbReference type="Gene3D" id="2.60.120.920">
    <property type="match status" value="1"/>
</dbReference>
<evidence type="ECO:0000256" key="1">
    <source>
        <dbReference type="ARBA" id="ARBA00022771"/>
    </source>
</evidence>
<dbReference type="SUPFAM" id="SSF57845">
    <property type="entry name" value="B-box zinc-binding domain"/>
    <property type="match status" value="1"/>
</dbReference>
<keyword evidence="7" id="KW-1185">Reference proteome</keyword>
<dbReference type="AlphaFoldDB" id="A0A4W4HIY3"/>
<feature type="domain" description="B30.2/SPRY" evidence="5">
    <location>
        <begin position="207"/>
        <end position="405"/>
    </location>
</feature>
<dbReference type="GO" id="GO:0008270">
    <property type="term" value="F:zinc ion binding"/>
    <property type="evidence" value="ECO:0007669"/>
    <property type="project" value="UniProtKB-KW"/>
</dbReference>
<sequence>PVTNLALRNTCETYLRKKQKGHNGQDKCPQHGKTILLFCKTDEKAICSECRKQRHSTHKLQPKAEEKNRNKTKAALRSAEKALEALHNGTALNAQIAKYIQVRQQNHHLPLFHTRRTVPVCGRAHKTHTLLYVFLFSSSNSDIIMQRYLIYLFIFYLRHIHKHMPVCSQDFLSSCMYVCMCVFFRAQYTVPGSELGSEALINVAEHVGNLGYKVWVQMTDNFHYYPVVLDPNTAPADFSIADDLACVRKCAFDRPIPASLRRNRLVLGFDGYVDGIYCWVVEVGDCKHWTLGVCQRSAVTGLVQPLTPEKGFWGLSQKGDCYRLLTSRASSFRISRKPRAVHIHVGWQYSLDKLDICRVVSFLDASDNSLTAYFSGLPTGVALFPFLIPEECFAHLRIAPVNTVLTMVENIPMEDKQSEILVYLVYLFTLAALICTSAKISQLKLESQFNINF</sequence>
<dbReference type="InterPro" id="IPR043136">
    <property type="entry name" value="B30.2/SPRY_sf"/>
</dbReference>
<reference evidence="6" key="3">
    <citation type="submission" date="2020-05" db="EMBL/GenBank/DDBJ databases">
        <title>Electrophorus electricus (electric eel) genome, fEleEle1, primary haplotype.</title>
        <authorList>
            <person name="Myers G."/>
            <person name="Meyer A."/>
            <person name="Fedrigo O."/>
            <person name="Formenti G."/>
            <person name="Rhie A."/>
            <person name="Tracey A."/>
            <person name="Sims Y."/>
            <person name="Jarvis E.D."/>
        </authorList>
    </citation>
    <scope>NUCLEOTIDE SEQUENCE [LARGE SCALE GENOMIC DNA]</scope>
</reference>
<dbReference type="Ensembl" id="ENSEEET00000049658.2">
    <property type="protein sequence ID" value="ENSEEEP00000049121.2"/>
    <property type="gene ID" value="ENSEEEG00000023082.2"/>
</dbReference>
<accession>A0A4W4HIY3</accession>
<evidence type="ECO:0000313" key="7">
    <source>
        <dbReference type="Proteomes" id="UP000314983"/>
    </source>
</evidence>
<dbReference type="GeneTree" id="ENSGT00970000193390"/>
<dbReference type="SMART" id="SM00336">
    <property type="entry name" value="BBOX"/>
    <property type="match status" value="1"/>
</dbReference>
<dbReference type="SUPFAM" id="SSF49899">
    <property type="entry name" value="Concanavalin A-like lectins/glucanases"/>
    <property type="match status" value="1"/>
</dbReference>
<reference evidence="6" key="4">
    <citation type="submission" date="2025-08" db="UniProtKB">
        <authorList>
            <consortium name="Ensembl"/>
        </authorList>
    </citation>
    <scope>IDENTIFICATION</scope>
</reference>
<dbReference type="Proteomes" id="UP000314983">
    <property type="component" value="Chromosome 16"/>
</dbReference>
<dbReference type="InterPro" id="IPR001870">
    <property type="entry name" value="B30.2/SPRY"/>
</dbReference>